<name>A0A6G9Y7K5_9NOCA</name>
<sequence>MVAALLALSSCTTDSNTLGEVAKCGNIHFATPPKVVAENRNQSFNGDRVLELVTDIPQAETASFKELSGLSNFMPGVPNEWRSTYWQEKGVADALKSDYGNEYAKEASQIPARWVVVHADGGGRARIYVRVAC</sequence>
<evidence type="ECO:0000313" key="2">
    <source>
        <dbReference type="Proteomes" id="UP000503540"/>
    </source>
</evidence>
<reference evidence="1 2" key="1">
    <citation type="journal article" date="2019" name="ACS Chem. Biol.">
        <title>Identification and Mobilization of a Cryptic Antibiotic Biosynthesis Gene Locus from a Human-Pathogenic Nocardia Isolate.</title>
        <authorList>
            <person name="Herisse M."/>
            <person name="Ishida K."/>
            <person name="Porter J.L."/>
            <person name="Howden B."/>
            <person name="Hertweck C."/>
            <person name="Stinear T.P."/>
            <person name="Pidot S.J."/>
        </authorList>
    </citation>
    <scope>NUCLEOTIDE SEQUENCE [LARGE SCALE GENOMIC DNA]</scope>
    <source>
        <strain evidence="1 2">AUSMDU00012717</strain>
    </source>
</reference>
<protein>
    <submittedName>
        <fullName evidence="1">Uncharacterized protein</fullName>
    </submittedName>
</protein>
<dbReference type="Proteomes" id="UP000503540">
    <property type="component" value="Chromosome"/>
</dbReference>
<accession>A0A6G9Y7K5</accession>
<dbReference type="KEGG" id="nah:F5544_06400"/>
<proteinExistence type="predicted"/>
<gene>
    <name evidence="1" type="ORF">F5544_06400</name>
</gene>
<organism evidence="1 2">
    <name type="scientific">Nocardia arthritidis</name>
    <dbReference type="NCBI Taxonomy" id="228602"/>
    <lineage>
        <taxon>Bacteria</taxon>
        <taxon>Bacillati</taxon>
        <taxon>Actinomycetota</taxon>
        <taxon>Actinomycetes</taxon>
        <taxon>Mycobacteriales</taxon>
        <taxon>Nocardiaceae</taxon>
        <taxon>Nocardia</taxon>
    </lineage>
</organism>
<evidence type="ECO:0000313" key="1">
    <source>
        <dbReference type="EMBL" id="QIS09191.1"/>
    </source>
</evidence>
<keyword evidence="2" id="KW-1185">Reference proteome</keyword>
<dbReference type="EMBL" id="CP046172">
    <property type="protein sequence ID" value="QIS09191.1"/>
    <property type="molecule type" value="Genomic_DNA"/>
</dbReference>
<dbReference type="AlphaFoldDB" id="A0A6G9Y7K5"/>